<sequence length="314" mass="36384">MSDLRFDRITGKAVVISEKRGDRPHDIDKKKDLSTCPFCPGNEEKTPYEIFSIGNPWNVRVVPNKFPAIDNKKTLLEQESFHTGETVIGTHYVIIDSDKHFNYLHKMSIDEIKNLISCYKAVVKNLYNNENIKYVQLFKNYKKEGGASLQHTHSQAISMNFYPENICRILKNSKEYYKENNSCLFCDLIKYELSKKKRIVFENSNFIVITPYASLFPYEVAIYPKKHSSNFISIDEEKISDLSHALSFIIKKFYKNLNDPAYNLYLNNIKSPNEYFHWSISIIPRTTTIAGFELSTGVMINVVSPEQARDILSN</sequence>
<dbReference type="PANTHER" id="PTHR42763">
    <property type="entry name" value="ADP-GLUCOSE PHOSPHORYLASE"/>
    <property type="match status" value="1"/>
</dbReference>
<dbReference type="SUPFAM" id="SSF54197">
    <property type="entry name" value="HIT-like"/>
    <property type="match status" value="2"/>
</dbReference>
<evidence type="ECO:0000259" key="2">
    <source>
        <dbReference type="Pfam" id="PF16268"/>
    </source>
</evidence>
<dbReference type="GO" id="GO:0008108">
    <property type="term" value="F:UDP-glucose:hexose-1-phosphate uridylyltransferase activity"/>
    <property type="evidence" value="ECO:0007669"/>
    <property type="project" value="UniProtKB-EC"/>
</dbReference>
<dbReference type="EMBL" id="JAPQES010000001">
    <property type="protein sequence ID" value="MCY6369743.1"/>
    <property type="molecule type" value="Genomic_DNA"/>
</dbReference>
<dbReference type="InterPro" id="IPR036265">
    <property type="entry name" value="HIT-like_sf"/>
</dbReference>
<name>A0ABT4CL40_9CLOT</name>
<feature type="domain" description="DUF4921" evidence="2">
    <location>
        <begin position="99"/>
        <end position="312"/>
    </location>
</feature>
<dbReference type="InterPro" id="IPR001937">
    <property type="entry name" value="GalP_UDPtransf1"/>
</dbReference>
<evidence type="ECO:0000313" key="4">
    <source>
        <dbReference type="Proteomes" id="UP001079657"/>
    </source>
</evidence>
<evidence type="ECO:0000256" key="1">
    <source>
        <dbReference type="NCBIfam" id="TIGR00209"/>
    </source>
</evidence>
<dbReference type="NCBIfam" id="TIGR00209">
    <property type="entry name" value="galT_1"/>
    <property type="match status" value="1"/>
</dbReference>
<organism evidence="3 4">
    <name type="scientific">Clostridium ganghwense</name>
    <dbReference type="NCBI Taxonomy" id="312089"/>
    <lineage>
        <taxon>Bacteria</taxon>
        <taxon>Bacillati</taxon>
        <taxon>Bacillota</taxon>
        <taxon>Clostridia</taxon>
        <taxon>Eubacteriales</taxon>
        <taxon>Clostridiaceae</taxon>
        <taxon>Clostridium</taxon>
    </lineage>
</organism>
<dbReference type="EC" id="2.7.7.12" evidence="1"/>
<dbReference type="Pfam" id="PF16268">
    <property type="entry name" value="DUF4921"/>
    <property type="match status" value="1"/>
</dbReference>
<dbReference type="PIRSF" id="PIRSF000808">
    <property type="entry name" value="GalT"/>
    <property type="match status" value="1"/>
</dbReference>
<comment type="caution">
    <text evidence="3">The sequence shown here is derived from an EMBL/GenBank/DDBJ whole genome shotgun (WGS) entry which is preliminary data.</text>
</comment>
<evidence type="ECO:0000313" key="3">
    <source>
        <dbReference type="EMBL" id="MCY6369743.1"/>
    </source>
</evidence>
<keyword evidence="3" id="KW-0808">Transferase</keyword>
<reference evidence="3" key="1">
    <citation type="submission" date="2022-12" db="EMBL/GenBank/DDBJ databases">
        <authorList>
            <person name="Wang J."/>
        </authorList>
    </citation>
    <scope>NUCLEOTIDE SEQUENCE</scope>
    <source>
        <strain evidence="3">HY-42-06</strain>
    </source>
</reference>
<keyword evidence="4" id="KW-1185">Reference proteome</keyword>
<dbReference type="Proteomes" id="UP001079657">
    <property type="component" value="Unassembled WGS sequence"/>
</dbReference>
<dbReference type="InterPro" id="IPR032576">
    <property type="entry name" value="DUF4921"/>
</dbReference>
<accession>A0ABT4CL40</accession>
<dbReference type="InterPro" id="IPR053177">
    <property type="entry name" value="ADP-glucose_phosphorylase"/>
</dbReference>
<keyword evidence="3" id="KW-0548">Nucleotidyltransferase</keyword>
<dbReference type="RefSeq" id="WP_268048113.1">
    <property type="nucleotide sequence ID" value="NZ_JAPQES010000001.1"/>
</dbReference>
<gene>
    <name evidence="3" type="primary">galT</name>
    <name evidence="3" type="ORF">OXH55_03755</name>
</gene>
<dbReference type="Gene3D" id="3.30.428.10">
    <property type="entry name" value="HIT-like"/>
    <property type="match status" value="2"/>
</dbReference>
<dbReference type="PANTHER" id="PTHR42763:SF2">
    <property type="entry name" value="ADP-GLUCOSE PHOSPHORYLASE"/>
    <property type="match status" value="1"/>
</dbReference>
<proteinExistence type="predicted"/>
<protein>
    <recommendedName>
        <fullName evidence="1">Galactose-1-phosphate uridylyltransferase</fullName>
        <ecNumber evidence="1">2.7.7.12</ecNumber>
    </recommendedName>
</protein>